<dbReference type="CDD" id="cd07067">
    <property type="entry name" value="HP_PGM_like"/>
    <property type="match status" value="1"/>
</dbReference>
<dbReference type="SUPFAM" id="SSF53254">
    <property type="entry name" value="Phosphoglycerate mutase-like"/>
    <property type="match status" value="1"/>
</dbReference>
<dbReference type="PANTHER" id="PTHR48100:SF59">
    <property type="entry name" value="ADENOSYLCOBALAMIN_ALPHA-RIBAZOLE PHOSPHATASE"/>
    <property type="match status" value="1"/>
</dbReference>
<gene>
    <name evidence="2" type="ORF">Ana3638_22805</name>
</gene>
<reference evidence="2 3" key="1">
    <citation type="submission" date="2020-01" db="EMBL/GenBank/DDBJ databases">
        <title>Genome analysis of Anaerocolumna sp. CBA3638.</title>
        <authorList>
            <person name="Kim J."/>
            <person name="Roh S.W."/>
        </authorList>
    </citation>
    <scope>NUCLEOTIDE SEQUENCE [LARGE SCALE GENOMIC DNA]</scope>
    <source>
        <strain evidence="2 3">CBA3638</strain>
    </source>
</reference>
<keyword evidence="3" id="KW-1185">Reference proteome</keyword>
<organism evidence="2 3">
    <name type="scientific">Anaerocolumna sedimenticola</name>
    <dbReference type="NCBI Taxonomy" id="2696063"/>
    <lineage>
        <taxon>Bacteria</taxon>
        <taxon>Bacillati</taxon>
        <taxon>Bacillota</taxon>
        <taxon>Clostridia</taxon>
        <taxon>Lachnospirales</taxon>
        <taxon>Lachnospiraceae</taxon>
        <taxon>Anaerocolumna</taxon>
    </lineage>
</organism>
<dbReference type="Gene3D" id="3.40.50.1240">
    <property type="entry name" value="Phosphoglycerate mutase-like"/>
    <property type="match status" value="1"/>
</dbReference>
<dbReference type="InterPro" id="IPR050275">
    <property type="entry name" value="PGM_Phosphatase"/>
</dbReference>
<name>A0A6P1TUZ5_9FIRM</name>
<accession>A0A6P1TUZ5</accession>
<dbReference type="EMBL" id="CP048000">
    <property type="protein sequence ID" value="QHQ63255.1"/>
    <property type="molecule type" value="Genomic_DNA"/>
</dbReference>
<dbReference type="SMART" id="SM00855">
    <property type="entry name" value="PGAM"/>
    <property type="match status" value="1"/>
</dbReference>
<dbReference type="InterPro" id="IPR013078">
    <property type="entry name" value="His_Pase_superF_clade-1"/>
</dbReference>
<evidence type="ECO:0000313" key="2">
    <source>
        <dbReference type="EMBL" id="QHQ63255.1"/>
    </source>
</evidence>
<dbReference type="GO" id="GO:0016791">
    <property type="term" value="F:phosphatase activity"/>
    <property type="evidence" value="ECO:0007669"/>
    <property type="project" value="TreeGrafter"/>
</dbReference>
<protein>
    <submittedName>
        <fullName evidence="2">Histidine phosphatase family protein</fullName>
    </submittedName>
</protein>
<proteinExistence type="predicted"/>
<sequence length="188" mass="21992">MTTVYFIRHAEPDFEVHDDLLRPLTVKGHADAKLVTAYLKDKEIDEVLSSPYLRAIDTVKDFADESGLNIKVIYEFRERKVDSAWIEDFTSFSKKQWEDFDYKLADGESLREVQERNIKALNDVLLLHKGKNIVIGTHGTALSTIINYYQNTYGYEDFEKMKRLMPWIVKMQFNIDVCEKISKINITE</sequence>
<dbReference type="AlphaFoldDB" id="A0A6P1TUZ5"/>
<dbReference type="Proteomes" id="UP000464314">
    <property type="component" value="Chromosome"/>
</dbReference>
<dbReference type="InterPro" id="IPR029033">
    <property type="entry name" value="His_PPase_superfam"/>
</dbReference>
<evidence type="ECO:0000313" key="3">
    <source>
        <dbReference type="Proteomes" id="UP000464314"/>
    </source>
</evidence>
<feature type="site" description="Transition state stabilizer" evidence="1">
    <location>
        <position position="138"/>
    </location>
</feature>
<dbReference type="GO" id="GO:0005737">
    <property type="term" value="C:cytoplasm"/>
    <property type="evidence" value="ECO:0007669"/>
    <property type="project" value="TreeGrafter"/>
</dbReference>
<dbReference type="RefSeq" id="WP_161840077.1">
    <property type="nucleotide sequence ID" value="NZ_CP048000.1"/>
</dbReference>
<dbReference type="Pfam" id="PF00300">
    <property type="entry name" value="His_Phos_1"/>
    <property type="match status" value="1"/>
</dbReference>
<dbReference type="KEGG" id="anr:Ana3638_22805"/>
<evidence type="ECO:0000256" key="1">
    <source>
        <dbReference type="PIRSR" id="PIRSR613078-3"/>
    </source>
</evidence>
<dbReference type="PANTHER" id="PTHR48100">
    <property type="entry name" value="BROAD-SPECIFICITY PHOSPHATASE YOR283W-RELATED"/>
    <property type="match status" value="1"/>
</dbReference>